<comment type="subcellular location">
    <subcellularLocation>
        <location evidence="1">Cell membrane</location>
        <topology evidence="1">Multi-pass membrane protein</topology>
    </subcellularLocation>
</comment>
<dbReference type="AlphaFoldDB" id="A0A8J3VYE6"/>
<keyword evidence="6 9" id="KW-1133">Transmembrane helix</keyword>
<evidence type="ECO:0000256" key="1">
    <source>
        <dbReference type="ARBA" id="ARBA00004651"/>
    </source>
</evidence>
<evidence type="ECO:0000256" key="9">
    <source>
        <dbReference type="SAM" id="Phobius"/>
    </source>
</evidence>
<keyword evidence="5 9" id="KW-0812">Transmembrane</keyword>
<dbReference type="GO" id="GO:0005886">
    <property type="term" value="C:plasma membrane"/>
    <property type="evidence" value="ECO:0007669"/>
    <property type="project" value="UniProtKB-SubCell"/>
</dbReference>
<dbReference type="EMBL" id="BOOG01000011">
    <property type="protein sequence ID" value="GIH68915.1"/>
    <property type="molecule type" value="Genomic_DNA"/>
</dbReference>
<feature type="region of interest" description="Disordered" evidence="8">
    <location>
        <begin position="1"/>
        <end position="20"/>
    </location>
</feature>
<feature type="compositionally biased region" description="Polar residues" evidence="8">
    <location>
        <begin position="1"/>
        <end position="15"/>
    </location>
</feature>
<feature type="transmembrane region" description="Helical" evidence="9">
    <location>
        <begin position="268"/>
        <end position="284"/>
    </location>
</feature>
<keyword evidence="3" id="KW-0813">Transport</keyword>
<feature type="transmembrane region" description="Helical" evidence="9">
    <location>
        <begin position="38"/>
        <end position="61"/>
    </location>
</feature>
<dbReference type="CDD" id="cd06550">
    <property type="entry name" value="TM_ABC_iron-siderophores_like"/>
    <property type="match status" value="1"/>
</dbReference>
<feature type="transmembrane region" description="Helical" evidence="9">
    <location>
        <begin position="161"/>
        <end position="186"/>
    </location>
</feature>
<protein>
    <submittedName>
        <fullName evidence="10">Enterobactin ABC transporter permease</fullName>
    </submittedName>
</protein>
<feature type="transmembrane region" description="Helical" evidence="9">
    <location>
        <begin position="321"/>
        <end position="342"/>
    </location>
</feature>
<evidence type="ECO:0000256" key="8">
    <source>
        <dbReference type="SAM" id="MobiDB-lite"/>
    </source>
</evidence>
<feature type="transmembrane region" description="Helical" evidence="9">
    <location>
        <begin position="133"/>
        <end position="154"/>
    </location>
</feature>
<dbReference type="GO" id="GO:0022857">
    <property type="term" value="F:transmembrane transporter activity"/>
    <property type="evidence" value="ECO:0007669"/>
    <property type="project" value="InterPro"/>
</dbReference>
<accession>A0A8J3VYE6</accession>
<dbReference type="PANTHER" id="PTHR30472">
    <property type="entry name" value="FERRIC ENTEROBACTIN TRANSPORT SYSTEM PERMEASE PROTEIN"/>
    <property type="match status" value="1"/>
</dbReference>
<evidence type="ECO:0000256" key="2">
    <source>
        <dbReference type="ARBA" id="ARBA00007935"/>
    </source>
</evidence>
<keyword evidence="11" id="KW-1185">Reference proteome</keyword>
<dbReference type="InterPro" id="IPR037294">
    <property type="entry name" value="ABC_BtuC-like"/>
</dbReference>
<feature type="transmembrane region" description="Helical" evidence="9">
    <location>
        <begin position="296"/>
        <end position="315"/>
    </location>
</feature>
<organism evidence="10 11">
    <name type="scientific">Sphaerimonospora thailandensis</name>
    <dbReference type="NCBI Taxonomy" id="795644"/>
    <lineage>
        <taxon>Bacteria</taxon>
        <taxon>Bacillati</taxon>
        <taxon>Actinomycetota</taxon>
        <taxon>Actinomycetes</taxon>
        <taxon>Streptosporangiales</taxon>
        <taxon>Streptosporangiaceae</taxon>
        <taxon>Sphaerimonospora</taxon>
    </lineage>
</organism>
<comment type="caution">
    <text evidence="10">The sequence shown here is derived from an EMBL/GenBank/DDBJ whole genome shotgun (WGS) entry which is preliminary data.</text>
</comment>
<keyword evidence="7 9" id="KW-0472">Membrane</keyword>
<feature type="transmembrane region" description="Helical" evidence="9">
    <location>
        <begin position="105"/>
        <end position="127"/>
    </location>
</feature>
<dbReference type="Pfam" id="PF01032">
    <property type="entry name" value="FecCD"/>
    <property type="match status" value="1"/>
</dbReference>
<dbReference type="RefSeq" id="WP_204012410.1">
    <property type="nucleotide sequence ID" value="NZ_BOOG01000011.1"/>
</dbReference>
<evidence type="ECO:0000256" key="3">
    <source>
        <dbReference type="ARBA" id="ARBA00022448"/>
    </source>
</evidence>
<dbReference type="Proteomes" id="UP000610966">
    <property type="component" value="Unassembled WGS sequence"/>
</dbReference>
<sequence>MTTTKTVQVTANPRTPVSAPASASGEAFRAVRRRERRALAVLVVVALAVLVGFCTIGLVGNWEYALGIRLRKVATMIVVGYAVACSSVIFQTVTGNRILTPGIMGFDAMFVLIQTLIVFFFSGLTLTTTDPRLLFACQVVVMVVFASALYRWLFGRRGRDLYVLVLAGVIFGTLFSSLSSLASRLINPNDFVVLQDTLFASFNQVHPGLLLLSTVLVLVMTAWAARLFARLDVVALGRDHAVGLGVDHSAVVNQALVMIAVLVSVSTALVGPITFLGLLVANLARQLTGAFRHRVLVPAAGLISVIVLVGGQLILERVFSLNTALSVIVNFLGGVYFIALLVRESRR</sequence>
<evidence type="ECO:0000313" key="10">
    <source>
        <dbReference type="EMBL" id="GIH68915.1"/>
    </source>
</evidence>
<proteinExistence type="inferred from homology"/>
<evidence type="ECO:0000256" key="6">
    <source>
        <dbReference type="ARBA" id="ARBA00022989"/>
    </source>
</evidence>
<dbReference type="InterPro" id="IPR000522">
    <property type="entry name" value="ABC_transptr_permease_BtuC"/>
</dbReference>
<comment type="similarity">
    <text evidence="2">Belongs to the binding-protein-dependent transport system permease family. FecCD subfamily.</text>
</comment>
<reference evidence="10" key="1">
    <citation type="submission" date="2021-01" db="EMBL/GenBank/DDBJ databases">
        <title>Whole genome shotgun sequence of Sphaerimonospora thailandensis NBRC 107569.</title>
        <authorList>
            <person name="Komaki H."/>
            <person name="Tamura T."/>
        </authorList>
    </citation>
    <scope>NUCLEOTIDE SEQUENCE</scope>
    <source>
        <strain evidence="10">NBRC 107569</strain>
    </source>
</reference>
<feature type="transmembrane region" description="Helical" evidence="9">
    <location>
        <begin position="73"/>
        <end position="93"/>
    </location>
</feature>
<evidence type="ECO:0000256" key="7">
    <source>
        <dbReference type="ARBA" id="ARBA00023136"/>
    </source>
</evidence>
<dbReference type="Gene3D" id="1.10.3470.10">
    <property type="entry name" value="ABC transporter involved in vitamin B12 uptake, BtuC"/>
    <property type="match status" value="1"/>
</dbReference>
<dbReference type="PANTHER" id="PTHR30472:SF19">
    <property type="entry name" value="PETROBACTIN IMPORT SYSTEM PERMEASE PROTEIN YCLO"/>
    <property type="match status" value="1"/>
</dbReference>
<keyword evidence="4" id="KW-1003">Cell membrane</keyword>
<dbReference type="GO" id="GO:0033214">
    <property type="term" value="P:siderophore-iron import into cell"/>
    <property type="evidence" value="ECO:0007669"/>
    <property type="project" value="TreeGrafter"/>
</dbReference>
<evidence type="ECO:0000256" key="5">
    <source>
        <dbReference type="ARBA" id="ARBA00022692"/>
    </source>
</evidence>
<gene>
    <name evidence="10" type="ORF">Mth01_11680</name>
</gene>
<dbReference type="SUPFAM" id="SSF81345">
    <property type="entry name" value="ABC transporter involved in vitamin B12 uptake, BtuC"/>
    <property type="match status" value="1"/>
</dbReference>
<evidence type="ECO:0000313" key="11">
    <source>
        <dbReference type="Proteomes" id="UP000610966"/>
    </source>
</evidence>
<evidence type="ECO:0000256" key="4">
    <source>
        <dbReference type="ARBA" id="ARBA00022475"/>
    </source>
</evidence>
<name>A0A8J3VYE6_9ACTN</name>